<dbReference type="AlphaFoldDB" id="I5B6G3"/>
<evidence type="ECO:0008006" key="3">
    <source>
        <dbReference type="Google" id="ProtNLM"/>
    </source>
</evidence>
<reference evidence="1 2" key="2">
    <citation type="submission" date="2012-02" db="EMBL/GenBank/DDBJ databases">
        <title>Improved High-Quality Draft sequence of Desulfobacter postgatei 2ac9.</title>
        <authorList>
            <consortium name="US DOE Joint Genome Institute"/>
            <person name="Lucas S."/>
            <person name="Han J."/>
            <person name="Lapidus A."/>
            <person name="Cheng J.-F."/>
            <person name="Goodwin L."/>
            <person name="Pitluck S."/>
            <person name="Peters L."/>
            <person name="Ovchinnikova G."/>
            <person name="Held B."/>
            <person name="Detter J.C."/>
            <person name="Han C."/>
            <person name="Tapia R."/>
            <person name="Land M."/>
            <person name="Hauser L."/>
            <person name="Kyrpides N."/>
            <person name="Ivanova N."/>
            <person name="Pagani I."/>
            <person name="Orellana R."/>
            <person name="Lovley D."/>
            <person name="Woyke T."/>
        </authorList>
    </citation>
    <scope>NUCLEOTIDE SEQUENCE [LARGE SCALE GENOMIC DNA]</scope>
    <source>
        <strain evidence="1 2">2ac9</strain>
    </source>
</reference>
<reference evidence="1 2" key="1">
    <citation type="submission" date="2011-09" db="EMBL/GenBank/DDBJ databases">
        <authorList>
            <consortium name="US DOE Joint Genome Institute (JGI-PGF)"/>
            <person name="Lucas S."/>
            <person name="Han J."/>
            <person name="Lapidus A."/>
            <person name="Cheng J.-F."/>
            <person name="Goodwin L."/>
            <person name="Pitluck S."/>
            <person name="Peters L."/>
            <person name="Land M.L."/>
            <person name="Hauser L."/>
            <person name="Orellana R."/>
            <person name="Lovley D."/>
            <person name="Woyke T.J."/>
        </authorList>
    </citation>
    <scope>NUCLEOTIDE SEQUENCE [LARGE SCALE GENOMIC DNA]</scope>
    <source>
        <strain evidence="1 2">2ac9</strain>
    </source>
</reference>
<evidence type="ECO:0000313" key="1">
    <source>
        <dbReference type="EMBL" id="EIM65076.1"/>
    </source>
</evidence>
<accession>I5B6G3</accession>
<keyword evidence="2" id="KW-1185">Reference proteome</keyword>
<dbReference type="InterPro" id="IPR036249">
    <property type="entry name" value="Thioredoxin-like_sf"/>
</dbReference>
<dbReference type="eggNOG" id="COG1651">
    <property type="taxonomic scope" value="Bacteria"/>
</dbReference>
<dbReference type="Gene3D" id="3.40.30.10">
    <property type="entry name" value="Glutaredoxin"/>
    <property type="match status" value="1"/>
</dbReference>
<evidence type="ECO:0000313" key="2">
    <source>
        <dbReference type="Proteomes" id="UP000005778"/>
    </source>
</evidence>
<organism evidence="1 2">
    <name type="scientific">Desulfobacter postgatei 2ac9</name>
    <dbReference type="NCBI Taxonomy" id="879212"/>
    <lineage>
        <taxon>Bacteria</taxon>
        <taxon>Pseudomonadati</taxon>
        <taxon>Thermodesulfobacteriota</taxon>
        <taxon>Desulfobacteria</taxon>
        <taxon>Desulfobacterales</taxon>
        <taxon>Desulfobacteraceae</taxon>
        <taxon>Desulfobacter</taxon>
    </lineage>
</organism>
<name>I5B6G3_9BACT</name>
<dbReference type="EMBL" id="CM001488">
    <property type="protein sequence ID" value="EIM65076.1"/>
    <property type="molecule type" value="Genomic_DNA"/>
</dbReference>
<gene>
    <name evidence="1" type="ORF">DespoDRAFT_03299</name>
</gene>
<dbReference type="Proteomes" id="UP000005778">
    <property type="component" value="Chromosome"/>
</dbReference>
<proteinExistence type="predicted"/>
<protein>
    <recommendedName>
        <fullName evidence="3">Thiol:disulfide interchange protein DsbC</fullName>
    </recommendedName>
</protein>
<dbReference type="STRING" id="879212.DespoDRAFT_03299"/>
<sequence>MHTQSATFFRRWALILVKENILLTLMKKIITLGMCFRRLAVFMLGFFIFSAGVSSGHAESVCEHVTLAWLQTQVTIPKDAELVFKKEQGVLCEAVLSINGGLAPVYAGKDFIVAGQMYKNGVSITRMTMSSLSEVADAERKKAKEKEAKDVEMRKSFFKLHAAELAELVSLSFAPGGVSDKFIYVISDPACSHCKALLDGLEEVAAEADLALKLVIYPVLGENSKAMTAHVICEQLGYGAYKTMKKIGPAKGCEKANQRVNKTFDLLNKADISFVPLVVAHDGSWVVEGNDICSVREYLGLDPGTGEKGGGCKKDQED</sequence>
<dbReference type="HOGENOM" id="CLU_873544_0_0_7"/>
<dbReference type="SUPFAM" id="SSF52833">
    <property type="entry name" value="Thioredoxin-like"/>
    <property type="match status" value="1"/>
</dbReference>